<dbReference type="InterPro" id="IPR051044">
    <property type="entry name" value="MAG_DAG_Lipase"/>
</dbReference>
<dbReference type="PANTHER" id="PTHR11614">
    <property type="entry name" value="PHOSPHOLIPASE-RELATED"/>
    <property type="match status" value="1"/>
</dbReference>
<dbReference type="InterPro" id="IPR022742">
    <property type="entry name" value="Hydrolase_4"/>
</dbReference>
<dbReference type="FunFam" id="3.40.50.1820:FF:000132">
    <property type="entry name" value="caffeoylshikimate esterase"/>
    <property type="match status" value="1"/>
</dbReference>
<keyword evidence="3" id="KW-1185">Reference proteome</keyword>
<dbReference type="SUPFAM" id="SSF53474">
    <property type="entry name" value="alpha/beta-Hydrolases"/>
    <property type="match status" value="1"/>
</dbReference>
<proteinExistence type="predicted"/>
<dbReference type="Proteomes" id="UP000623129">
    <property type="component" value="Unassembled WGS sequence"/>
</dbReference>
<dbReference type="EMBL" id="SWLB01000009">
    <property type="protein sequence ID" value="KAF3334216.1"/>
    <property type="molecule type" value="Genomic_DNA"/>
</dbReference>
<evidence type="ECO:0000313" key="2">
    <source>
        <dbReference type="EMBL" id="KAF3334216.1"/>
    </source>
</evidence>
<sequence>MVHPIAEADEHSPFGKLSSDEFYAHHSIAHSTSSFTNPEGIRIFTQTWVPTNIPTSQLLGTIAVVHGYTGDSNWTVLLTAVHFAKAGFAVGALDHRGHGFSGGLRLYIPDINPVVDDCVTFFDEFRAKYPPSLPCFLYAESLGGAIALLLHLRSRDPEFARLHRGWDGAVLNGAMCGVSPKFTPPWPLVQLLGIAKTLIPTWRVGVTRGNIPDLSFKVEWKKKLVLANPNRVVANARAATAYELLRVCQELQSRFGEITIPLLIAHGEDDRVCDPSCAEDLYKRASSKDKTLRMYPDMWHQLVGEPDESVELVFNEMIDWFKSRSGSKESADSGAPSDSTS</sequence>
<evidence type="ECO:0000313" key="3">
    <source>
        <dbReference type="Proteomes" id="UP000623129"/>
    </source>
</evidence>
<protein>
    <submittedName>
        <fullName evidence="2">Caffeoylshikimate esterase-like protein</fullName>
    </submittedName>
</protein>
<dbReference type="Pfam" id="PF12146">
    <property type="entry name" value="Hydrolase_4"/>
    <property type="match status" value="1"/>
</dbReference>
<accession>A0A833R6W9</accession>
<dbReference type="AlphaFoldDB" id="A0A833R6W9"/>
<dbReference type="Gene3D" id="3.40.50.1820">
    <property type="entry name" value="alpha/beta hydrolase"/>
    <property type="match status" value="1"/>
</dbReference>
<comment type="caution">
    <text evidence="2">The sequence shown here is derived from an EMBL/GenBank/DDBJ whole genome shotgun (WGS) entry which is preliminary data.</text>
</comment>
<name>A0A833R6W9_9POAL</name>
<gene>
    <name evidence="2" type="ORF">FCM35_KLT20820</name>
</gene>
<dbReference type="OrthoDB" id="2498029at2759"/>
<organism evidence="2 3">
    <name type="scientific">Carex littledalei</name>
    <dbReference type="NCBI Taxonomy" id="544730"/>
    <lineage>
        <taxon>Eukaryota</taxon>
        <taxon>Viridiplantae</taxon>
        <taxon>Streptophyta</taxon>
        <taxon>Embryophyta</taxon>
        <taxon>Tracheophyta</taxon>
        <taxon>Spermatophyta</taxon>
        <taxon>Magnoliopsida</taxon>
        <taxon>Liliopsida</taxon>
        <taxon>Poales</taxon>
        <taxon>Cyperaceae</taxon>
        <taxon>Cyperoideae</taxon>
        <taxon>Cariceae</taxon>
        <taxon>Carex</taxon>
        <taxon>Carex subgen. Euthyceras</taxon>
    </lineage>
</organism>
<reference evidence="2" key="1">
    <citation type="submission" date="2020-01" db="EMBL/GenBank/DDBJ databases">
        <title>Genome sequence of Kobresia littledalei, the first chromosome-level genome in the family Cyperaceae.</title>
        <authorList>
            <person name="Qu G."/>
        </authorList>
    </citation>
    <scope>NUCLEOTIDE SEQUENCE</scope>
    <source>
        <strain evidence="2">C.B.Clarke</strain>
        <tissue evidence="2">Leaf</tissue>
    </source>
</reference>
<dbReference type="InterPro" id="IPR029058">
    <property type="entry name" value="AB_hydrolase_fold"/>
</dbReference>
<feature type="domain" description="Serine aminopeptidase S33" evidence="1">
    <location>
        <begin position="60"/>
        <end position="307"/>
    </location>
</feature>
<evidence type="ECO:0000259" key="1">
    <source>
        <dbReference type="Pfam" id="PF12146"/>
    </source>
</evidence>